<organism evidence="8 9">
    <name type="scientific">Aquipseudomonas ullengensis</name>
    <dbReference type="NCBI Taxonomy" id="2759166"/>
    <lineage>
        <taxon>Bacteria</taxon>
        <taxon>Pseudomonadati</taxon>
        <taxon>Pseudomonadota</taxon>
        <taxon>Gammaproteobacteria</taxon>
        <taxon>Pseudomonadales</taxon>
        <taxon>Pseudomonadaceae</taxon>
        <taxon>Aquipseudomonas</taxon>
    </lineage>
</organism>
<protein>
    <submittedName>
        <fullName evidence="8">PLDc_N domain-containing protein</fullName>
    </submittedName>
</protein>
<sequence>MGSALSGLIGLAILALDIWAIINIIKSGADTGMKVVWVLLILFLPVLGLIIWAVAGPRGNVRL</sequence>
<gene>
    <name evidence="8" type="ORF">H3H51_12430</name>
</gene>
<keyword evidence="2" id="KW-1003">Cell membrane</keyword>
<evidence type="ECO:0000256" key="6">
    <source>
        <dbReference type="SAM" id="Phobius"/>
    </source>
</evidence>
<keyword evidence="9" id="KW-1185">Reference proteome</keyword>
<dbReference type="GO" id="GO:0005886">
    <property type="term" value="C:plasma membrane"/>
    <property type="evidence" value="ECO:0007669"/>
    <property type="project" value="UniProtKB-SubCell"/>
</dbReference>
<evidence type="ECO:0000313" key="8">
    <source>
        <dbReference type="EMBL" id="MBB2495827.1"/>
    </source>
</evidence>
<proteinExistence type="predicted"/>
<dbReference type="AlphaFoldDB" id="A0A7W4QAG7"/>
<comment type="subcellular location">
    <subcellularLocation>
        <location evidence="1">Cell membrane</location>
        <topology evidence="1">Multi-pass membrane protein</topology>
    </subcellularLocation>
</comment>
<evidence type="ECO:0000256" key="3">
    <source>
        <dbReference type="ARBA" id="ARBA00022692"/>
    </source>
</evidence>
<dbReference type="RefSeq" id="WP_183089377.1">
    <property type="nucleotide sequence ID" value="NZ_JACJUD010000004.1"/>
</dbReference>
<feature type="domain" description="Cardiolipin synthase N-terminal" evidence="7">
    <location>
        <begin position="15"/>
        <end position="57"/>
    </location>
</feature>
<dbReference type="InterPro" id="IPR027379">
    <property type="entry name" value="CLS_N"/>
</dbReference>
<evidence type="ECO:0000259" key="7">
    <source>
        <dbReference type="Pfam" id="PF13396"/>
    </source>
</evidence>
<evidence type="ECO:0000256" key="1">
    <source>
        <dbReference type="ARBA" id="ARBA00004651"/>
    </source>
</evidence>
<reference evidence="8 9" key="1">
    <citation type="submission" date="2020-08" db="EMBL/GenBank/DDBJ databases">
        <authorList>
            <person name="Kim C.M."/>
        </authorList>
    </citation>
    <scope>NUCLEOTIDE SEQUENCE [LARGE SCALE GENOMIC DNA]</scope>
    <source>
        <strain evidence="8 9">UL070</strain>
    </source>
</reference>
<dbReference type="Proteomes" id="UP000542720">
    <property type="component" value="Unassembled WGS sequence"/>
</dbReference>
<keyword evidence="3 6" id="KW-0812">Transmembrane</keyword>
<comment type="caution">
    <text evidence="8">The sequence shown here is derived from an EMBL/GenBank/DDBJ whole genome shotgun (WGS) entry which is preliminary data.</text>
</comment>
<keyword evidence="5 6" id="KW-0472">Membrane</keyword>
<evidence type="ECO:0000256" key="5">
    <source>
        <dbReference type="ARBA" id="ARBA00023136"/>
    </source>
</evidence>
<dbReference type="Pfam" id="PF13396">
    <property type="entry name" value="PLDc_N"/>
    <property type="match status" value="1"/>
</dbReference>
<evidence type="ECO:0000256" key="4">
    <source>
        <dbReference type="ARBA" id="ARBA00022989"/>
    </source>
</evidence>
<evidence type="ECO:0000313" key="9">
    <source>
        <dbReference type="Proteomes" id="UP000542720"/>
    </source>
</evidence>
<dbReference type="EMBL" id="JACJUD010000004">
    <property type="protein sequence ID" value="MBB2495827.1"/>
    <property type="molecule type" value="Genomic_DNA"/>
</dbReference>
<feature type="transmembrane region" description="Helical" evidence="6">
    <location>
        <begin position="36"/>
        <end position="55"/>
    </location>
</feature>
<accession>A0A7W4QAG7</accession>
<name>A0A7W4QAG7_9GAMM</name>
<keyword evidence="4 6" id="KW-1133">Transmembrane helix</keyword>
<evidence type="ECO:0000256" key="2">
    <source>
        <dbReference type="ARBA" id="ARBA00022475"/>
    </source>
</evidence>